<reference evidence="2 3" key="1">
    <citation type="submission" date="2019-09" db="EMBL/GenBank/DDBJ databases">
        <title>Characterization of the phylogenetic diversity of two novel species belonging to the genus Bifidobacterium: Bifidobacterium cebidarum sp. nov. and Bifidobacterium leontopitheci sp. nov.</title>
        <authorList>
            <person name="Lugli G.A."/>
            <person name="Duranti S."/>
            <person name="Milani C."/>
            <person name="Turroni F."/>
            <person name="Ventura M."/>
        </authorList>
    </citation>
    <scope>NUCLEOTIDE SEQUENCE [LARGE SCALE GENOMIC DNA]</scope>
    <source>
        <strain evidence="2 3">DSM 100238</strain>
    </source>
</reference>
<accession>A0A6A2V9C7</accession>
<evidence type="ECO:0000256" key="1">
    <source>
        <dbReference type="SAM" id="Phobius"/>
    </source>
</evidence>
<feature type="transmembrane region" description="Helical" evidence="1">
    <location>
        <begin position="12"/>
        <end position="32"/>
    </location>
</feature>
<dbReference type="AlphaFoldDB" id="A0A6A2V9C7"/>
<keyword evidence="3" id="KW-1185">Reference proteome</keyword>
<dbReference type="Proteomes" id="UP000440041">
    <property type="component" value="Unassembled WGS sequence"/>
</dbReference>
<keyword evidence="1" id="KW-0812">Transmembrane</keyword>
<evidence type="ECO:0000313" key="3">
    <source>
        <dbReference type="Proteomes" id="UP000440041"/>
    </source>
</evidence>
<keyword evidence="1" id="KW-1133">Transmembrane helix</keyword>
<feature type="transmembrane region" description="Helical" evidence="1">
    <location>
        <begin position="38"/>
        <end position="67"/>
    </location>
</feature>
<organism evidence="2 3">
    <name type="scientific">Bifidobacterium apri</name>
    <dbReference type="NCBI Taxonomy" id="1769423"/>
    <lineage>
        <taxon>Bacteria</taxon>
        <taxon>Bacillati</taxon>
        <taxon>Actinomycetota</taxon>
        <taxon>Actinomycetes</taxon>
        <taxon>Bifidobacteriales</taxon>
        <taxon>Bifidobacteriaceae</taxon>
        <taxon>Bifidobacterium</taxon>
    </lineage>
</organism>
<comment type="caution">
    <text evidence="2">The sequence shown here is derived from an EMBL/GenBank/DDBJ whole genome shotgun (WGS) entry which is preliminary data.</text>
</comment>
<sequence length="80" mass="8201">MNGIVLPHPRASWFALPAGSLLVGLALLFAASHVTASIAAIISVCGMTLIVAAVGHAACILAASMLVELRNAPRKNANRQ</sequence>
<dbReference type="EMBL" id="WBSO01000004">
    <property type="protein sequence ID" value="KAB8299365.1"/>
    <property type="molecule type" value="Genomic_DNA"/>
</dbReference>
<keyword evidence="1" id="KW-0472">Membrane</keyword>
<name>A0A6A2V9C7_9BIFI</name>
<gene>
    <name evidence="2" type="ORF">DSM100238_0797</name>
</gene>
<protein>
    <submittedName>
        <fullName evidence="2">Uncharacterized protein</fullName>
    </submittedName>
</protein>
<proteinExistence type="predicted"/>
<evidence type="ECO:0000313" key="2">
    <source>
        <dbReference type="EMBL" id="KAB8299365.1"/>
    </source>
</evidence>